<keyword evidence="1" id="KW-0175">Coiled coil</keyword>
<dbReference type="EMBL" id="JAHQIW010007038">
    <property type="protein sequence ID" value="KAJ1371755.1"/>
    <property type="molecule type" value="Genomic_DNA"/>
</dbReference>
<feature type="region of interest" description="Disordered" evidence="2">
    <location>
        <begin position="317"/>
        <end position="346"/>
    </location>
</feature>
<evidence type="ECO:0000256" key="1">
    <source>
        <dbReference type="SAM" id="Coils"/>
    </source>
</evidence>
<feature type="coiled-coil region" evidence="1">
    <location>
        <begin position="180"/>
        <end position="267"/>
    </location>
</feature>
<sequence>MNMASFMKMFKNRKGSNKENLPNINRGNMERSSTTSNDFETKRNAAGVYAGESRHSKEIHIPNPYSVVTAPKKTKGPRSCPGAPMDDRSFRSNSYRGKPLNDRYSSMNSSLRYENIGRMRNDMLRHETINEYSSESANSSRDSPPDVQSRKEKMASESQRYYTSTLNDSTDDDDGANLRILQLEAKLKRARELIRCTRRDMSERIEELQDEIERKRQDYDTLKWHYKQARKAFEDERKINARQTKKLHQALEEVSRLKAMLTEHSNDSSFLIPYCGGLPPMCYGSGAGEALCSLTETQSDCVNDRLCSINEIHEDNVSERLSSQTEHTTTRESTAESPLNNEHQEDMQDEVRVFRTAECDTPPPERPRATGSPIVSLSSHVPTTDYTISNDFIPQRLHRSLSDTDIRALLLQEAGKGELRKDKTLMQGLSHPRSRAIRRDFDYYVRGYNEKMNEDNPVSSSDDETYRILERQLKKKGGVVRFHPPRATVQPRHYKRFGKMERCALAEFDYLQDISTDVSALQSSPEAHHNVAI</sequence>
<feature type="compositionally biased region" description="Basic and acidic residues" evidence="2">
    <location>
        <begin position="358"/>
        <end position="368"/>
    </location>
</feature>
<organism evidence="3 4">
    <name type="scientific">Parelaphostrongylus tenuis</name>
    <name type="common">Meningeal worm</name>
    <dbReference type="NCBI Taxonomy" id="148309"/>
    <lineage>
        <taxon>Eukaryota</taxon>
        <taxon>Metazoa</taxon>
        <taxon>Ecdysozoa</taxon>
        <taxon>Nematoda</taxon>
        <taxon>Chromadorea</taxon>
        <taxon>Rhabditida</taxon>
        <taxon>Rhabditina</taxon>
        <taxon>Rhabditomorpha</taxon>
        <taxon>Strongyloidea</taxon>
        <taxon>Metastrongylidae</taxon>
        <taxon>Parelaphostrongylus</taxon>
    </lineage>
</organism>
<reference evidence="3" key="1">
    <citation type="submission" date="2021-06" db="EMBL/GenBank/DDBJ databases">
        <title>Parelaphostrongylus tenuis whole genome reference sequence.</title>
        <authorList>
            <person name="Garwood T.J."/>
            <person name="Larsen P.A."/>
            <person name="Fountain-Jones N.M."/>
            <person name="Garbe J.R."/>
            <person name="Macchietto M.G."/>
            <person name="Kania S.A."/>
            <person name="Gerhold R.W."/>
            <person name="Richards J.E."/>
            <person name="Wolf T.M."/>
        </authorList>
    </citation>
    <scope>NUCLEOTIDE SEQUENCE</scope>
    <source>
        <strain evidence="3">MNPRO001-30</strain>
        <tissue evidence="3">Meninges</tissue>
    </source>
</reference>
<feature type="compositionally biased region" description="Polar residues" evidence="2">
    <location>
        <begin position="18"/>
        <end position="38"/>
    </location>
</feature>
<keyword evidence="4" id="KW-1185">Reference proteome</keyword>
<feature type="compositionally biased region" description="Polar residues" evidence="2">
    <location>
        <begin position="131"/>
        <end position="142"/>
    </location>
</feature>
<feature type="region of interest" description="Disordered" evidence="2">
    <location>
        <begin position="1"/>
        <end position="43"/>
    </location>
</feature>
<evidence type="ECO:0000256" key="2">
    <source>
        <dbReference type="SAM" id="MobiDB-lite"/>
    </source>
</evidence>
<feature type="region of interest" description="Disordered" evidence="2">
    <location>
        <begin position="358"/>
        <end position="377"/>
    </location>
</feature>
<protein>
    <submittedName>
        <fullName evidence="3">Uncharacterized protein</fullName>
    </submittedName>
</protein>
<comment type="caution">
    <text evidence="3">The sequence shown here is derived from an EMBL/GenBank/DDBJ whole genome shotgun (WGS) entry which is preliminary data.</text>
</comment>
<proteinExistence type="predicted"/>
<evidence type="ECO:0000313" key="3">
    <source>
        <dbReference type="EMBL" id="KAJ1371755.1"/>
    </source>
</evidence>
<gene>
    <name evidence="3" type="ORF">KIN20_033757</name>
</gene>
<feature type="region of interest" description="Disordered" evidence="2">
    <location>
        <begin position="131"/>
        <end position="174"/>
    </location>
</feature>
<feature type="region of interest" description="Disordered" evidence="2">
    <location>
        <begin position="67"/>
        <end position="103"/>
    </location>
</feature>
<evidence type="ECO:0000313" key="4">
    <source>
        <dbReference type="Proteomes" id="UP001196413"/>
    </source>
</evidence>
<accession>A0AAD5R8K4</accession>
<name>A0AAD5R8K4_PARTN</name>
<dbReference type="AlphaFoldDB" id="A0AAD5R8K4"/>
<dbReference type="Proteomes" id="UP001196413">
    <property type="component" value="Unassembled WGS sequence"/>
</dbReference>